<keyword evidence="4" id="KW-0813">Transport</keyword>
<feature type="transmembrane region" description="Helical" evidence="12">
    <location>
        <begin position="332"/>
        <end position="350"/>
    </location>
</feature>
<evidence type="ECO:0000313" key="13">
    <source>
        <dbReference type="EMBL" id="KAK5991037.1"/>
    </source>
</evidence>
<evidence type="ECO:0000256" key="6">
    <source>
        <dbReference type="ARBA" id="ARBA00022692"/>
    </source>
</evidence>
<sequence length="444" mass="49213">MEFYAANLAAFAILNTCLLFQHLRTRHSKSQIDAIPREGNSPLTVTARKFQYHFLLVYALAVAADWLQGPHTYAIYKYEKQISEKYVALLYAVGFISGGASAYFVGQLADRFGRKRMCLAYCICYGVTCLAMLSDNLPILCVGRVFGGYATTMLYSVFETWMISEYHALQLDETTLPLSNVFGNMTITSGIVAICSGVIGDSLVQYFGSRVWPFFASFACCTGAVVLMLLLWRENYGTQVSKLSSVGTFYHDTFTNPRIMTLGCAMLAFEGTMYLFVFFWSAALKSARTKSGSQEELPFGIVFSSFMCTMMMGSTILSVCNKSSSTGNAKTVLLMVFSLTVGSLATATLFDREHVMFYAFCVIEACVGAYFPSMAFIKSEVVGDSVRGGIYSLLRLPLNCFVVVVHAFDKEGDEHRNGVFLLCAFLLISTLWNVKNARFERVSA</sequence>
<comment type="subcellular location">
    <subcellularLocation>
        <location evidence="2">Cell membrane</location>
        <topology evidence="2">Multi-pass membrane protein</topology>
    </subcellularLocation>
</comment>
<evidence type="ECO:0000256" key="10">
    <source>
        <dbReference type="ARBA" id="ARBA00030646"/>
    </source>
</evidence>
<accession>A0ABR0SGU5</accession>
<feature type="transmembrane region" description="Helical" evidence="12">
    <location>
        <begin position="259"/>
        <end position="280"/>
    </location>
</feature>
<dbReference type="InterPro" id="IPR036259">
    <property type="entry name" value="MFS_trans_sf"/>
</dbReference>
<proteinExistence type="predicted"/>
<evidence type="ECO:0000313" key="14">
    <source>
        <dbReference type="Proteomes" id="UP001338125"/>
    </source>
</evidence>
<dbReference type="Proteomes" id="UP001338125">
    <property type="component" value="Unassembled WGS sequence"/>
</dbReference>
<evidence type="ECO:0000256" key="5">
    <source>
        <dbReference type="ARBA" id="ARBA00022475"/>
    </source>
</evidence>
<dbReference type="PANTHER" id="PTHR23516">
    <property type="entry name" value="SAM (S-ADENOSYL METHIONINE) TRANSPORTER"/>
    <property type="match status" value="1"/>
</dbReference>
<keyword evidence="6 12" id="KW-0812">Transmembrane</keyword>
<feature type="transmembrane region" description="Helical" evidence="12">
    <location>
        <begin position="50"/>
        <end position="68"/>
    </location>
</feature>
<protein>
    <recommendedName>
        <fullName evidence="3">Molybdate-anion transporter</fullName>
    </recommendedName>
    <alternativeName>
        <fullName evidence="10">Major facilitator superfamily domain-containing protein 5</fullName>
    </alternativeName>
    <alternativeName>
        <fullName evidence="11">Molybdate transporter 2 homolog</fullName>
    </alternativeName>
</protein>
<evidence type="ECO:0000256" key="1">
    <source>
        <dbReference type="ARBA" id="ARBA00003019"/>
    </source>
</evidence>
<evidence type="ECO:0000256" key="11">
    <source>
        <dbReference type="ARBA" id="ARBA00032555"/>
    </source>
</evidence>
<name>A0ABR0SGU5_9HYPO</name>
<feature type="transmembrane region" description="Helical" evidence="12">
    <location>
        <begin position="389"/>
        <end position="409"/>
    </location>
</feature>
<feature type="transmembrane region" description="Helical" evidence="12">
    <location>
        <begin position="146"/>
        <end position="169"/>
    </location>
</feature>
<evidence type="ECO:0000256" key="7">
    <source>
        <dbReference type="ARBA" id="ARBA00022989"/>
    </source>
</evidence>
<dbReference type="Pfam" id="PF05631">
    <property type="entry name" value="MFS_5"/>
    <property type="match status" value="1"/>
</dbReference>
<feature type="transmembrane region" description="Helical" evidence="12">
    <location>
        <begin position="181"/>
        <end position="199"/>
    </location>
</feature>
<feature type="transmembrane region" description="Helical" evidence="12">
    <location>
        <begin position="356"/>
        <end position="377"/>
    </location>
</feature>
<keyword evidence="14" id="KW-1185">Reference proteome</keyword>
<keyword evidence="8" id="KW-0406">Ion transport</keyword>
<evidence type="ECO:0000256" key="9">
    <source>
        <dbReference type="ARBA" id="ARBA00023136"/>
    </source>
</evidence>
<dbReference type="InterPro" id="IPR008509">
    <property type="entry name" value="MOT2/MFSD5"/>
</dbReference>
<dbReference type="EMBL" id="JAVFKD010000014">
    <property type="protein sequence ID" value="KAK5991037.1"/>
    <property type="molecule type" value="Genomic_DNA"/>
</dbReference>
<feature type="transmembrane region" description="Helical" evidence="12">
    <location>
        <begin position="415"/>
        <end position="434"/>
    </location>
</feature>
<feature type="transmembrane region" description="Helical" evidence="12">
    <location>
        <begin position="88"/>
        <end position="106"/>
    </location>
</feature>
<evidence type="ECO:0000256" key="3">
    <source>
        <dbReference type="ARBA" id="ARBA00021242"/>
    </source>
</evidence>
<evidence type="ECO:0000256" key="12">
    <source>
        <dbReference type="SAM" id="Phobius"/>
    </source>
</evidence>
<keyword evidence="7 12" id="KW-1133">Transmembrane helix</keyword>
<feature type="transmembrane region" description="Helical" evidence="12">
    <location>
        <begin position="118"/>
        <end position="134"/>
    </location>
</feature>
<comment type="function">
    <text evidence="1">Mediates high-affinity intracellular uptake of the rare oligo-element molybdenum.</text>
</comment>
<keyword evidence="5" id="KW-1003">Cell membrane</keyword>
<reference evidence="13 14" key="1">
    <citation type="submission" date="2024-01" db="EMBL/GenBank/DDBJ databases">
        <title>Complete genome of Cladobotryum mycophilum ATHUM6906.</title>
        <authorList>
            <person name="Christinaki A.C."/>
            <person name="Myridakis A.I."/>
            <person name="Kouvelis V.N."/>
        </authorList>
    </citation>
    <scope>NUCLEOTIDE SEQUENCE [LARGE SCALE GENOMIC DNA]</scope>
    <source>
        <strain evidence="13 14">ATHUM6906</strain>
    </source>
</reference>
<organism evidence="13 14">
    <name type="scientific">Cladobotryum mycophilum</name>
    <dbReference type="NCBI Taxonomy" id="491253"/>
    <lineage>
        <taxon>Eukaryota</taxon>
        <taxon>Fungi</taxon>
        <taxon>Dikarya</taxon>
        <taxon>Ascomycota</taxon>
        <taxon>Pezizomycotina</taxon>
        <taxon>Sordariomycetes</taxon>
        <taxon>Hypocreomycetidae</taxon>
        <taxon>Hypocreales</taxon>
        <taxon>Hypocreaceae</taxon>
        <taxon>Cladobotryum</taxon>
    </lineage>
</organism>
<feature type="transmembrane region" description="Helical" evidence="12">
    <location>
        <begin position="211"/>
        <end position="232"/>
    </location>
</feature>
<evidence type="ECO:0000256" key="8">
    <source>
        <dbReference type="ARBA" id="ARBA00023065"/>
    </source>
</evidence>
<evidence type="ECO:0000256" key="2">
    <source>
        <dbReference type="ARBA" id="ARBA00004651"/>
    </source>
</evidence>
<dbReference type="PANTHER" id="PTHR23516:SF1">
    <property type="entry name" value="MOLYBDATE-ANION TRANSPORTER"/>
    <property type="match status" value="1"/>
</dbReference>
<gene>
    <name evidence="13" type="ORF">PT974_09313</name>
</gene>
<feature type="transmembrane region" description="Helical" evidence="12">
    <location>
        <begin position="300"/>
        <end position="320"/>
    </location>
</feature>
<evidence type="ECO:0000256" key="4">
    <source>
        <dbReference type="ARBA" id="ARBA00022448"/>
    </source>
</evidence>
<keyword evidence="9 12" id="KW-0472">Membrane</keyword>
<comment type="caution">
    <text evidence="13">The sequence shown here is derived from an EMBL/GenBank/DDBJ whole genome shotgun (WGS) entry which is preliminary data.</text>
</comment>
<dbReference type="SUPFAM" id="SSF103473">
    <property type="entry name" value="MFS general substrate transporter"/>
    <property type="match status" value="1"/>
</dbReference>
<feature type="transmembrane region" description="Helical" evidence="12">
    <location>
        <begin position="6"/>
        <end position="23"/>
    </location>
</feature>
<dbReference type="Gene3D" id="1.20.1250.20">
    <property type="entry name" value="MFS general substrate transporter like domains"/>
    <property type="match status" value="1"/>
</dbReference>